<organism evidence="1 2">
    <name type="scientific">Mesorhizobium shangrilense</name>
    <dbReference type="NCBI Taxonomy" id="460060"/>
    <lineage>
        <taxon>Bacteria</taxon>
        <taxon>Pseudomonadati</taxon>
        <taxon>Pseudomonadota</taxon>
        <taxon>Alphaproteobacteria</taxon>
        <taxon>Hyphomicrobiales</taxon>
        <taxon>Phyllobacteriaceae</taxon>
        <taxon>Mesorhizobium</taxon>
    </lineage>
</organism>
<gene>
    <name evidence="1" type="ORF">ABVQ20_31900</name>
</gene>
<dbReference type="Proteomes" id="UP001548832">
    <property type="component" value="Unassembled WGS sequence"/>
</dbReference>
<sequence>MVLPEGVLINGIAGGVTPETGRYTKRLSELAGIFQDKQAFLEQVRLNADPLVYEVSEYRKDGADLFFGTTHHAPR</sequence>
<evidence type="ECO:0000313" key="2">
    <source>
        <dbReference type="Proteomes" id="UP001548832"/>
    </source>
</evidence>
<accession>A0ABV2DN93</accession>
<dbReference type="EMBL" id="JBEWSZ010000004">
    <property type="protein sequence ID" value="MET2831560.1"/>
    <property type="molecule type" value="Genomic_DNA"/>
</dbReference>
<evidence type="ECO:0000313" key="1">
    <source>
        <dbReference type="EMBL" id="MET2831560.1"/>
    </source>
</evidence>
<name>A0ABV2DN93_9HYPH</name>
<dbReference type="RefSeq" id="WP_354463670.1">
    <property type="nucleotide sequence ID" value="NZ_JBEWSZ010000004.1"/>
</dbReference>
<keyword evidence="2" id="KW-1185">Reference proteome</keyword>
<reference evidence="1 2" key="1">
    <citation type="submission" date="2024-06" db="EMBL/GenBank/DDBJ databases">
        <authorList>
            <person name="Kim D.-U."/>
        </authorList>
    </citation>
    <scope>NUCLEOTIDE SEQUENCE [LARGE SCALE GENOMIC DNA]</scope>
    <source>
        <strain evidence="1 2">KACC15460</strain>
    </source>
</reference>
<protein>
    <submittedName>
        <fullName evidence="1">Uncharacterized protein</fullName>
    </submittedName>
</protein>
<comment type="caution">
    <text evidence="1">The sequence shown here is derived from an EMBL/GenBank/DDBJ whole genome shotgun (WGS) entry which is preliminary data.</text>
</comment>
<proteinExistence type="predicted"/>